<reference evidence="1 2" key="1">
    <citation type="submission" date="2019-02" db="EMBL/GenBank/DDBJ databases">
        <title>Prokaryotic population dynamics and viral predation in marine succession experiment using metagenomics: the confinement effect.</title>
        <authorList>
            <person name="Haro-Moreno J.M."/>
            <person name="Rodriguez-Valera F."/>
            <person name="Lopez-Perez M."/>
        </authorList>
    </citation>
    <scope>NUCLEOTIDE SEQUENCE [LARGE SCALE GENOMIC DNA]</scope>
    <source>
        <strain evidence="1">MED-G169</strain>
    </source>
</reference>
<dbReference type="SUPFAM" id="SSF56219">
    <property type="entry name" value="DNase I-like"/>
    <property type="match status" value="1"/>
</dbReference>
<keyword evidence="1" id="KW-0255">Endonuclease</keyword>
<dbReference type="AlphaFoldDB" id="A0A520LJR3"/>
<accession>A0A520LJR3</accession>
<name>A0A520LJR3_9GAMM</name>
<keyword evidence="1" id="KW-0269">Exonuclease</keyword>
<dbReference type="InterPro" id="IPR036691">
    <property type="entry name" value="Endo/exonu/phosph_ase_sf"/>
</dbReference>
<dbReference type="Gene3D" id="3.60.10.10">
    <property type="entry name" value="Endonuclease/exonuclease/phosphatase"/>
    <property type="match status" value="1"/>
</dbReference>
<dbReference type="Proteomes" id="UP000318148">
    <property type="component" value="Unassembled WGS sequence"/>
</dbReference>
<dbReference type="GO" id="GO:0004527">
    <property type="term" value="F:exonuclease activity"/>
    <property type="evidence" value="ECO:0007669"/>
    <property type="project" value="UniProtKB-KW"/>
</dbReference>
<evidence type="ECO:0000313" key="1">
    <source>
        <dbReference type="EMBL" id="RZO03422.1"/>
    </source>
</evidence>
<protein>
    <submittedName>
        <fullName evidence="1">Endonuclease/exonuclease/phosphatase family protein</fullName>
    </submittedName>
</protein>
<feature type="non-terminal residue" evidence="1">
    <location>
        <position position="161"/>
    </location>
</feature>
<sequence length="161" mass="18497">MSIRIFLFLALFLSYSVSTEQISIMSYNLNNLFDAQDDVGKDDKAYLPIELKNNDDHIMGCLQVKNSKWRNECLFLDWGEEVVQKKISNISDLLISMGESQPDIIAIQEIENLNVLRMLFSNIKALGYTDFALIEGEDFRGIDNAIISKYPIYGARNFKIR</sequence>
<comment type="caution">
    <text evidence="1">The sequence shown here is derived from an EMBL/GenBank/DDBJ whole genome shotgun (WGS) entry which is preliminary data.</text>
</comment>
<evidence type="ECO:0000313" key="2">
    <source>
        <dbReference type="Proteomes" id="UP000318148"/>
    </source>
</evidence>
<dbReference type="EMBL" id="SHBO01000067">
    <property type="protein sequence ID" value="RZO03422.1"/>
    <property type="molecule type" value="Genomic_DNA"/>
</dbReference>
<keyword evidence="1" id="KW-0378">Hydrolase</keyword>
<organism evidence="1 2">
    <name type="scientific">SAR92 clade bacterium</name>
    <dbReference type="NCBI Taxonomy" id="2315479"/>
    <lineage>
        <taxon>Bacteria</taxon>
        <taxon>Pseudomonadati</taxon>
        <taxon>Pseudomonadota</taxon>
        <taxon>Gammaproteobacteria</taxon>
        <taxon>Cellvibrionales</taxon>
        <taxon>Porticoccaceae</taxon>
        <taxon>SAR92 clade</taxon>
    </lineage>
</organism>
<dbReference type="GO" id="GO:0004519">
    <property type="term" value="F:endonuclease activity"/>
    <property type="evidence" value="ECO:0007669"/>
    <property type="project" value="UniProtKB-KW"/>
</dbReference>
<keyword evidence="1" id="KW-0540">Nuclease</keyword>
<gene>
    <name evidence="1" type="ORF">EVB02_04230</name>
</gene>
<proteinExistence type="predicted"/>